<reference evidence="1 2" key="1">
    <citation type="submission" date="2024-04" db="EMBL/GenBank/DDBJ databases">
        <title>Luteolibacter sp. isolated from soil.</title>
        <authorList>
            <person name="An J."/>
        </authorList>
    </citation>
    <scope>NUCLEOTIDE SEQUENCE [LARGE SCALE GENOMIC DNA]</scope>
    <source>
        <strain evidence="1 2">Y139</strain>
    </source>
</reference>
<name>A0ABU9ASI9_9BACT</name>
<accession>A0ABU9ASI9</accession>
<gene>
    <name evidence="1" type="ORF">WKV53_09345</name>
</gene>
<protein>
    <recommendedName>
        <fullName evidence="3">Soluble ligand binding domain-containing protein</fullName>
    </recommendedName>
</protein>
<keyword evidence="2" id="KW-1185">Reference proteome</keyword>
<dbReference type="Gene3D" id="3.10.560.10">
    <property type="entry name" value="Outer membrane lipoprotein wza domain like"/>
    <property type="match status" value="1"/>
</dbReference>
<evidence type="ECO:0008006" key="3">
    <source>
        <dbReference type="Google" id="ProtNLM"/>
    </source>
</evidence>
<sequence>MMLVTMLGMIRCMIMALVALLTPCVQGGGVFLVHVASTEGAAPEGTYLLVQGNEGLVSLQPISGSKELRDVKVEQMVPALERAYPDLIGKVRVTEVKADAGKLAKAGKVHVMGQVDHQGDLPAGSLSECINSAKPTVFGAVTRIEVIRGRNRYVCNLRKKDHAEAKLEPGDIVFVPKKIVIGL</sequence>
<comment type="caution">
    <text evidence="1">The sequence shown here is derived from an EMBL/GenBank/DDBJ whole genome shotgun (WGS) entry which is preliminary data.</text>
</comment>
<evidence type="ECO:0000313" key="2">
    <source>
        <dbReference type="Proteomes" id="UP001371305"/>
    </source>
</evidence>
<proteinExistence type="predicted"/>
<organism evidence="1 2">
    <name type="scientific">Luteolibacter soli</name>
    <dbReference type="NCBI Taxonomy" id="3135280"/>
    <lineage>
        <taxon>Bacteria</taxon>
        <taxon>Pseudomonadati</taxon>
        <taxon>Verrucomicrobiota</taxon>
        <taxon>Verrucomicrobiia</taxon>
        <taxon>Verrucomicrobiales</taxon>
        <taxon>Verrucomicrobiaceae</taxon>
        <taxon>Luteolibacter</taxon>
    </lineage>
</organism>
<dbReference type="Proteomes" id="UP001371305">
    <property type="component" value="Unassembled WGS sequence"/>
</dbReference>
<dbReference type="EMBL" id="JBBUKT010000003">
    <property type="protein sequence ID" value="MEK7950699.1"/>
    <property type="molecule type" value="Genomic_DNA"/>
</dbReference>
<dbReference type="RefSeq" id="WP_341404301.1">
    <property type="nucleotide sequence ID" value="NZ_JBBUKT010000003.1"/>
</dbReference>
<evidence type="ECO:0000313" key="1">
    <source>
        <dbReference type="EMBL" id="MEK7950699.1"/>
    </source>
</evidence>